<dbReference type="InParanoid" id="A0A0C3D9B8"/>
<protein>
    <submittedName>
        <fullName evidence="2">Uncharacterized protein</fullName>
    </submittedName>
</protein>
<dbReference type="AlphaFoldDB" id="A0A0C3D9B8"/>
<evidence type="ECO:0000313" key="3">
    <source>
        <dbReference type="Proteomes" id="UP000053989"/>
    </source>
</evidence>
<keyword evidence="3" id="KW-1185">Reference proteome</keyword>
<dbReference type="HOGENOM" id="CLU_1289618_0_0_1"/>
<dbReference type="Proteomes" id="UP000053989">
    <property type="component" value="Unassembled WGS sequence"/>
</dbReference>
<sequence length="214" mass="23679">MGGVRTKSTFQARKVITTGYCEFPGLGWIGGIQGTINAQCKAQGMYVPHGTIILSSFYSATVAVCMLSGVIDQDRSTRAYQPLLLRWQTVAVRMPRVQLFLSATSKALEAGSLRMTASGVQGKPLTFVNDVTRGQMGLGPTTSPCFGPIGKRCPKSWVPYNPTKPVRRLMSRCTVGEKWQVHKWLYQGKRGRDQGITITLARARRRLVEIRLQT</sequence>
<accession>A0A0C3D9B8</accession>
<gene>
    <name evidence="2" type="ORF">SCLCIDRAFT_1159472</name>
</gene>
<evidence type="ECO:0000313" key="2">
    <source>
        <dbReference type="EMBL" id="KIM52994.1"/>
    </source>
</evidence>
<evidence type="ECO:0000256" key="1">
    <source>
        <dbReference type="SAM" id="Phobius"/>
    </source>
</evidence>
<organism evidence="2 3">
    <name type="scientific">Scleroderma citrinum Foug A</name>
    <dbReference type="NCBI Taxonomy" id="1036808"/>
    <lineage>
        <taxon>Eukaryota</taxon>
        <taxon>Fungi</taxon>
        <taxon>Dikarya</taxon>
        <taxon>Basidiomycota</taxon>
        <taxon>Agaricomycotina</taxon>
        <taxon>Agaricomycetes</taxon>
        <taxon>Agaricomycetidae</taxon>
        <taxon>Boletales</taxon>
        <taxon>Sclerodermatineae</taxon>
        <taxon>Sclerodermataceae</taxon>
        <taxon>Scleroderma</taxon>
    </lineage>
</organism>
<keyword evidence="1" id="KW-0812">Transmembrane</keyword>
<reference evidence="3" key="2">
    <citation type="submission" date="2015-01" db="EMBL/GenBank/DDBJ databases">
        <title>Evolutionary Origins and Diversification of the Mycorrhizal Mutualists.</title>
        <authorList>
            <consortium name="DOE Joint Genome Institute"/>
            <consortium name="Mycorrhizal Genomics Consortium"/>
            <person name="Kohler A."/>
            <person name="Kuo A."/>
            <person name="Nagy L.G."/>
            <person name="Floudas D."/>
            <person name="Copeland A."/>
            <person name="Barry K.W."/>
            <person name="Cichocki N."/>
            <person name="Veneault-Fourrey C."/>
            <person name="LaButti K."/>
            <person name="Lindquist E.A."/>
            <person name="Lipzen A."/>
            <person name="Lundell T."/>
            <person name="Morin E."/>
            <person name="Murat C."/>
            <person name="Riley R."/>
            <person name="Ohm R."/>
            <person name="Sun H."/>
            <person name="Tunlid A."/>
            <person name="Henrissat B."/>
            <person name="Grigoriev I.V."/>
            <person name="Hibbett D.S."/>
            <person name="Martin F."/>
        </authorList>
    </citation>
    <scope>NUCLEOTIDE SEQUENCE [LARGE SCALE GENOMIC DNA]</scope>
    <source>
        <strain evidence="3">Foug A</strain>
    </source>
</reference>
<keyword evidence="1" id="KW-0472">Membrane</keyword>
<proteinExistence type="predicted"/>
<dbReference type="EMBL" id="KN822193">
    <property type="protein sequence ID" value="KIM52994.1"/>
    <property type="molecule type" value="Genomic_DNA"/>
</dbReference>
<reference evidence="2 3" key="1">
    <citation type="submission" date="2014-04" db="EMBL/GenBank/DDBJ databases">
        <authorList>
            <consortium name="DOE Joint Genome Institute"/>
            <person name="Kuo A."/>
            <person name="Kohler A."/>
            <person name="Nagy L.G."/>
            <person name="Floudas D."/>
            <person name="Copeland A."/>
            <person name="Barry K.W."/>
            <person name="Cichocki N."/>
            <person name="Veneault-Fourrey C."/>
            <person name="LaButti K."/>
            <person name="Lindquist E.A."/>
            <person name="Lipzen A."/>
            <person name="Lundell T."/>
            <person name="Morin E."/>
            <person name="Murat C."/>
            <person name="Sun H."/>
            <person name="Tunlid A."/>
            <person name="Henrissat B."/>
            <person name="Grigoriev I.V."/>
            <person name="Hibbett D.S."/>
            <person name="Martin F."/>
            <person name="Nordberg H.P."/>
            <person name="Cantor M.N."/>
            <person name="Hua S.X."/>
        </authorList>
    </citation>
    <scope>NUCLEOTIDE SEQUENCE [LARGE SCALE GENOMIC DNA]</scope>
    <source>
        <strain evidence="2 3">Foug A</strain>
    </source>
</reference>
<feature type="transmembrane region" description="Helical" evidence="1">
    <location>
        <begin position="52"/>
        <end position="71"/>
    </location>
</feature>
<keyword evidence="1" id="KW-1133">Transmembrane helix</keyword>
<name>A0A0C3D9B8_9AGAM</name>